<sequence>MFTGLTNTIVNLFTPGGESGANAMEAGYPMAMFHVAGGPVITVTANGRNDQDRRVLDQFDVPREGRGRKKAALAAINAHGYELAGPPLRVGNPAMYVAPVLRVRRPR</sequence>
<protein>
    <submittedName>
        <fullName evidence="1">Uncharacterized protein</fullName>
    </submittedName>
</protein>
<reference evidence="1 2" key="1">
    <citation type="submission" date="2017-12" db="EMBL/GenBank/DDBJ databases">
        <title>Phylogenetic diversity of female urinary microbiome.</title>
        <authorList>
            <person name="Thomas-White K."/>
            <person name="Wolfe A.J."/>
        </authorList>
    </citation>
    <scope>NUCLEOTIDE SEQUENCE [LARGE SCALE GENOMIC DNA]</scope>
    <source>
        <strain evidence="1 2">UMB0777</strain>
    </source>
</reference>
<gene>
    <name evidence="1" type="ORF">CYJ73_24895</name>
</gene>
<organism evidence="1 2">
    <name type="scientific">Gordonia terrae</name>
    <dbReference type="NCBI Taxonomy" id="2055"/>
    <lineage>
        <taxon>Bacteria</taxon>
        <taxon>Bacillati</taxon>
        <taxon>Actinomycetota</taxon>
        <taxon>Actinomycetes</taxon>
        <taxon>Mycobacteriales</taxon>
        <taxon>Gordoniaceae</taxon>
        <taxon>Gordonia</taxon>
    </lineage>
</organism>
<accession>A0A2I1R121</accession>
<dbReference type="RefSeq" id="WP_101823072.1">
    <property type="nucleotide sequence ID" value="NZ_PKJC01000042.1"/>
</dbReference>
<comment type="caution">
    <text evidence="1">The sequence shown here is derived from an EMBL/GenBank/DDBJ whole genome shotgun (WGS) entry which is preliminary data.</text>
</comment>
<dbReference type="AlphaFoldDB" id="A0A2I1R121"/>
<evidence type="ECO:0000313" key="2">
    <source>
        <dbReference type="Proteomes" id="UP000234662"/>
    </source>
</evidence>
<dbReference type="EMBL" id="PKJC01000042">
    <property type="protein sequence ID" value="PKZ62818.1"/>
    <property type="molecule type" value="Genomic_DNA"/>
</dbReference>
<proteinExistence type="predicted"/>
<dbReference type="Proteomes" id="UP000234662">
    <property type="component" value="Unassembled WGS sequence"/>
</dbReference>
<name>A0A2I1R121_9ACTN</name>
<evidence type="ECO:0000313" key="1">
    <source>
        <dbReference type="EMBL" id="PKZ62818.1"/>
    </source>
</evidence>